<dbReference type="Proteomes" id="UP001211907">
    <property type="component" value="Unassembled WGS sequence"/>
</dbReference>
<dbReference type="GO" id="GO:0004649">
    <property type="term" value="F:poly(ADP-ribose) glycohydrolase activity"/>
    <property type="evidence" value="ECO:0007669"/>
    <property type="project" value="InterPro"/>
</dbReference>
<keyword evidence="5" id="KW-1185">Reference proteome</keyword>
<comment type="caution">
    <text evidence="4">The sequence shown here is derived from an EMBL/GenBank/DDBJ whole genome shotgun (WGS) entry which is preliminary data.</text>
</comment>
<reference evidence="4" key="1">
    <citation type="submission" date="2020-05" db="EMBL/GenBank/DDBJ databases">
        <title>Phylogenomic resolution of chytrid fungi.</title>
        <authorList>
            <person name="Stajich J.E."/>
            <person name="Amses K."/>
            <person name="Simmons R."/>
            <person name="Seto K."/>
            <person name="Myers J."/>
            <person name="Bonds A."/>
            <person name="Quandt C.A."/>
            <person name="Barry K."/>
            <person name="Liu P."/>
            <person name="Grigoriev I."/>
            <person name="Longcore J.E."/>
            <person name="James T.Y."/>
        </authorList>
    </citation>
    <scope>NUCLEOTIDE SEQUENCE</scope>
    <source>
        <strain evidence="4">JEL0513</strain>
    </source>
</reference>
<dbReference type="GO" id="GO:0005634">
    <property type="term" value="C:nucleus"/>
    <property type="evidence" value="ECO:0007669"/>
    <property type="project" value="TreeGrafter"/>
</dbReference>
<dbReference type="GO" id="GO:1990966">
    <property type="term" value="P:ATP generation from poly-ADP-D-ribose"/>
    <property type="evidence" value="ECO:0007669"/>
    <property type="project" value="TreeGrafter"/>
</dbReference>
<proteinExistence type="predicted"/>
<evidence type="ECO:0000259" key="3">
    <source>
        <dbReference type="Pfam" id="PF05028"/>
    </source>
</evidence>
<evidence type="ECO:0000313" key="5">
    <source>
        <dbReference type="Proteomes" id="UP001211907"/>
    </source>
</evidence>
<dbReference type="Pfam" id="PF05028">
    <property type="entry name" value="PARG_cat_C"/>
    <property type="match status" value="1"/>
</dbReference>
<feature type="binding site" evidence="2">
    <location>
        <position position="83"/>
    </location>
    <ligand>
        <name>substrate</name>
    </ligand>
</feature>
<feature type="domain" description="PARG catalytic Macro" evidence="3">
    <location>
        <begin position="60"/>
        <end position="183"/>
    </location>
</feature>
<accession>A0AAD5SUP2</accession>
<dbReference type="GO" id="GO:0005737">
    <property type="term" value="C:cytoplasm"/>
    <property type="evidence" value="ECO:0007669"/>
    <property type="project" value="TreeGrafter"/>
</dbReference>
<dbReference type="GO" id="GO:0006282">
    <property type="term" value="P:regulation of DNA repair"/>
    <property type="evidence" value="ECO:0007669"/>
    <property type="project" value="InterPro"/>
</dbReference>
<sequence length="184" mass="20409">MFIQFAHHLTGKNWKRASDLLGEYAVSGFVDADVVAAVLGPGGDTRGLSAYLRGKPSKFTVKADAVGKIEDQGVGCLQTDFANELIGGGILDRGAVQEEILFAIYPEMLASMLFCERMADNEVIFFTGCERFSKYSGYSESFRITEPFNDPTLCDAKNRRLTEFVAMDATYFRKSTVHLQFDEV</sequence>
<dbReference type="GO" id="GO:0009225">
    <property type="term" value="P:nucleotide-sugar metabolic process"/>
    <property type="evidence" value="ECO:0007669"/>
    <property type="project" value="TreeGrafter"/>
</dbReference>
<organism evidence="4 5">
    <name type="scientific">Physocladia obscura</name>
    <dbReference type="NCBI Taxonomy" id="109957"/>
    <lineage>
        <taxon>Eukaryota</taxon>
        <taxon>Fungi</taxon>
        <taxon>Fungi incertae sedis</taxon>
        <taxon>Chytridiomycota</taxon>
        <taxon>Chytridiomycota incertae sedis</taxon>
        <taxon>Chytridiomycetes</taxon>
        <taxon>Chytridiales</taxon>
        <taxon>Chytriomycetaceae</taxon>
        <taxon>Physocladia</taxon>
    </lineage>
</organism>
<feature type="binding site" evidence="2">
    <location>
        <position position="97"/>
    </location>
    <ligand>
        <name>substrate</name>
    </ligand>
</feature>
<feature type="binding site" evidence="2">
    <location>
        <position position="138"/>
    </location>
    <ligand>
        <name>substrate</name>
    </ligand>
</feature>
<name>A0AAD5SUP2_9FUNG</name>
<evidence type="ECO:0000313" key="4">
    <source>
        <dbReference type="EMBL" id="KAJ3098697.1"/>
    </source>
</evidence>
<feature type="active site" evidence="1">
    <location>
        <position position="99"/>
    </location>
</feature>
<dbReference type="EMBL" id="JADGJH010002399">
    <property type="protein sequence ID" value="KAJ3098697.1"/>
    <property type="molecule type" value="Genomic_DNA"/>
</dbReference>
<dbReference type="AlphaFoldDB" id="A0AAD5SUP2"/>
<dbReference type="PANTHER" id="PTHR12837:SF0">
    <property type="entry name" value="POLY(ADP-RIBOSE) GLYCOHYDROLASE"/>
    <property type="match status" value="1"/>
</dbReference>
<dbReference type="PANTHER" id="PTHR12837">
    <property type="entry name" value="POLY ADP-RIBOSE GLYCOHYDROLASE"/>
    <property type="match status" value="1"/>
</dbReference>
<dbReference type="GO" id="GO:0005975">
    <property type="term" value="P:carbohydrate metabolic process"/>
    <property type="evidence" value="ECO:0007669"/>
    <property type="project" value="InterPro"/>
</dbReference>
<evidence type="ECO:0000256" key="1">
    <source>
        <dbReference type="PIRSR" id="PIRSR607724-1"/>
    </source>
</evidence>
<dbReference type="InterPro" id="IPR046372">
    <property type="entry name" value="PARG_cat_C"/>
</dbReference>
<feature type="active site" evidence="1">
    <location>
        <position position="98"/>
    </location>
</feature>
<feature type="non-terminal residue" evidence="4">
    <location>
        <position position="184"/>
    </location>
</feature>
<dbReference type="InterPro" id="IPR007724">
    <property type="entry name" value="Poly_GlycHdrlase"/>
</dbReference>
<gene>
    <name evidence="4" type="ORF">HK100_005033</name>
</gene>
<protein>
    <recommendedName>
        <fullName evidence="3">PARG catalytic Macro domain-containing protein</fullName>
    </recommendedName>
</protein>
<feature type="active site" evidence="1">
    <location>
        <position position="80"/>
    </location>
</feature>
<evidence type="ECO:0000256" key="2">
    <source>
        <dbReference type="PIRSR" id="PIRSR607724-2"/>
    </source>
</evidence>